<keyword evidence="1" id="KW-0472">Membrane</keyword>
<dbReference type="Proteomes" id="UP000250744">
    <property type="component" value="Unassembled WGS sequence"/>
</dbReference>
<feature type="transmembrane region" description="Helical" evidence="1">
    <location>
        <begin position="420"/>
        <end position="439"/>
    </location>
</feature>
<evidence type="ECO:0000313" key="3">
    <source>
        <dbReference type="Proteomes" id="UP000250744"/>
    </source>
</evidence>
<organism evidence="2 3">
    <name type="scientific">Nitrincola tibetensis</name>
    <dbReference type="NCBI Taxonomy" id="2219697"/>
    <lineage>
        <taxon>Bacteria</taxon>
        <taxon>Pseudomonadati</taxon>
        <taxon>Pseudomonadota</taxon>
        <taxon>Gammaproteobacteria</taxon>
        <taxon>Oceanospirillales</taxon>
        <taxon>Oceanospirillaceae</taxon>
        <taxon>Nitrincola</taxon>
    </lineage>
</organism>
<feature type="transmembrane region" description="Helical" evidence="1">
    <location>
        <begin position="451"/>
        <end position="470"/>
    </location>
</feature>
<sequence>MKSFFRQSMAWLHTWVGLVFGWLLFFIFITGTAGFFDTEIDRWMQPELPMAQTVDVYDFADQARERLEVIAPGASRWQIWFPIDRNRPYPEIFWQGADSDPARGREQIDARTAEPLVARETGGGQLLYQMHWRLHYLPTRMAYWIVGVGTFLMLLGLITGIIVHKKIFADFFTFRPMKGQRSWLDAHNVVSVVTLPFQLMITYSGLVLMMFTYMPLVAAAYYGTSAEGRQQFISEAFPAREVLEAKGVAAPLVPFSHLIEQAVERWGEGELSYVEIHHPGDAAARIILGSNLAEGPLRSTEQLVFDGVSGDLIAEIPRLTSGAKASRDVLYGLHEGLFAGSVLRWLYFFSGLLGSVMVASGLILWAVKRRQRAEKQGNQNPFGLRLVERLNIGTIVGFPVAMAAYFWANRLLPTSFTARAEWEVHLMFLVWGVMLIHAATRPRLRAWIEQCWIAAFAFLLLPVLNALTSSRHLVQSLRTNDWVFAGFDLTMFALGIGFALMALVLITHNLAKREREQSVHNPSAASLEAL</sequence>
<name>A0A364NMF9_9GAMM</name>
<keyword evidence="1" id="KW-1133">Transmembrane helix</keyword>
<protein>
    <submittedName>
        <fullName evidence="2">PepSY domain-containing protein</fullName>
    </submittedName>
</protein>
<dbReference type="EMBL" id="QKRX01000006">
    <property type="protein sequence ID" value="RAU18077.1"/>
    <property type="molecule type" value="Genomic_DNA"/>
</dbReference>
<dbReference type="PANTHER" id="PTHR34219">
    <property type="entry name" value="IRON-REGULATED INNER MEMBRANE PROTEIN-RELATED"/>
    <property type="match status" value="1"/>
</dbReference>
<proteinExistence type="predicted"/>
<dbReference type="InterPro" id="IPR005625">
    <property type="entry name" value="PepSY-ass_TM"/>
</dbReference>
<dbReference type="Pfam" id="PF03929">
    <property type="entry name" value="PepSY_TM"/>
    <property type="match status" value="1"/>
</dbReference>
<feature type="transmembrane region" description="Helical" evidence="1">
    <location>
        <begin position="141"/>
        <end position="163"/>
    </location>
</feature>
<comment type="caution">
    <text evidence="2">The sequence shown here is derived from an EMBL/GenBank/DDBJ whole genome shotgun (WGS) entry which is preliminary data.</text>
</comment>
<feature type="transmembrane region" description="Helical" evidence="1">
    <location>
        <begin position="388"/>
        <end position="408"/>
    </location>
</feature>
<accession>A0A364NMF9</accession>
<dbReference type="PANTHER" id="PTHR34219:SF4">
    <property type="entry name" value="PEPSY DOMAIN-CONTAINING PROTEIN"/>
    <property type="match status" value="1"/>
</dbReference>
<feature type="transmembrane region" description="Helical" evidence="1">
    <location>
        <begin position="482"/>
        <end position="506"/>
    </location>
</feature>
<reference evidence="2 3" key="1">
    <citation type="submission" date="2018-06" db="EMBL/GenBank/DDBJ databases">
        <title>Nitrincola tibetense sp. nov., isolated from Lake XuguoCo on Tibetan Plateau.</title>
        <authorList>
            <person name="Xing P."/>
        </authorList>
    </citation>
    <scope>NUCLEOTIDE SEQUENCE [LARGE SCALE GENOMIC DNA]</scope>
    <source>
        <strain evidence="3">xg18</strain>
    </source>
</reference>
<dbReference type="OrthoDB" id="9776609at2"/>
<keyword evidence="1" id="KW-0812">Transmembrane</keyword>
<feature type="transmembrane region" description="Helical" evidence="1">
    <location>
        <begin position="184"/>
        <end position="211"/>
    </location>
</feature>
<keyword evidence="3" id="KW-1185">Reference proteome</keyword>
<feature type="transmembrane region" description="Helical" evidence="1">
    <location>
        <begin position="12"/>
        <end position="36"/>
    </location>
</feature>
<evidence type="ECO:0000313" key="2">
    <source>
        <dbReference type="EMBL" id="RAU18077.1"/>
    </source>
</evidence>
<gene>
    <name evidence="2" type="ORF">DN062_09850</name>
</gene>
<evidence type="ECO:0000256" key="1">
    <source>
        <dbReference type="SAM" id="Phobius"/>
    </source>
</evidence>
<feature type="transmembrane region" description="Helical" evidence="1">
    <location>
        <begin position="345"/>
        <end position="367"/>
    </location>
</feature>
<dbReference type="RefSeq" id="WP_112159160.1">
    <property type="nucleotide sequence ID" value="NZ_QKRX01000006.1"/>
</dbReference>
<dbReference type="AlphaFoldDB" id="A0A364NMF9"/>